<reference evidence="1 2" key="1">
    <citation type="submission" date="2015-07" db="EMBL/GenBank/DDBJ databases">
        <title>Two Asian jumbo phage RSL2 and RSF1 infecting the phytopathogen Ralstonia solanacearum share common features related to the phi-KZ-like phages.</title>
        <authorList>
            <person name="Kawasaki T."/>
            <person name="Fujie M."/>
            <person name="Chatchawankanphanich O."/>
            <person name="Ogata H."/>
            <person name="Yamada T."/>
        </authorList>
    </citation>
    <scope>NUCLEOTIDE SEQUENCE [LARGE SCALE GENOMIC DNA]</scope>
    <source>
        <strain evidence="1 2">RSF1</strain>
    </source>
</reference>
<evidence type="ECO:0000313" key="1">
    <source>
        <dbReference type="EMBL" id="BAS04859.1"/>
    </source>
</evidence>
<organism evidence="1 2">
    <name type="scientific">Ralstonia phage RSF1</name>
    <dbReference type="NCBI Taxonomy" id="1689679"/>
    <lineage>
        <taxon>Viruses</taxon>
        <taxon>Duplodnaviria</taxon>
        <taxon>Heunggongvirae</taxon>
        <taxon>Uroviricota</taxon>
        <taxon>Caudoviricetes</taxon>
        <taxon>Chimalliviridae</taxon>
        <taxon>Chiangmaivirus</taxon>
        <taxon>Chiangmaivirus RSF1</taxon>
    </lineage>
</organism>
<dbReference type="Proteomes" id="UP000202583">
    <property type="component" value="Segment"/>
</dbReference>
<dbReference type="KEGG" id="vg:26634528"/>
<name>A0A0K2QQJ5_9CAUD</name>
<dbReference type="OrthoDB" id="20139at10239"/>
<keyword evidence="2" id="KW-1185">Reference proteome</keyword>
<evidence type="ECO:0000313" key="2">
    <source>
        <dbReference type="Proteomes" id="UP000202583"/>
    </source>
</evidence>
<dbReference type="EMBL" id="AP014927">
    <property type="protein sequence ID" value="BAS04859.1"/>
    <property type="molecule type" value="Genomic_DNA"/>
</dbReference>
<proteinExistence type="predicted"/>
<protein>
    <submittedName>
        <fullName evidence="1">Putative virion stractural protein</fullName>
    </submittedName>
</protein>
<sequence>MSDVNITPVSHVFDETGTLAENYIENEQRDLAQRNVRALCTRYGSFFVDSVKLRDANGNPLVPSQYQFGLFAEDLTAKTGKEIAGAVIITDATVIAPVFIDYQCVGGPWGATNEQIIDLFTQLTTDDRPVAWPNILGKPDGYKPAHHFQDIGDLFGAEYIVQALERLGNAYLMGDNASHDEILRQIDQLRQDMNQGLTDLSNALKAYADAGDARVQANLDNEAQIRANADTTLQGNINNEATARQNADATLQTNINNAITHADNGDAALQQNINAEATARQNADTALQTNINSVNTALTAHVNATGNVHNLTPAQLGVYTTAQVDALINSVNANLGNYVKKNTAEELSLTNSGGVLYAFVSGAWRAVWPPQWQ</sequence>
<dbReference type="RefSeq" id="YP_009207871.1">
    <property type="nucleotide sequence ID" value="NC_028899.1"/>
</dbReference>
<accession>A0A0K2QQJ5</accession>
<dbReference type="GeneID" id="26634528"/>